<proteinExistence type="predicted"/>
<evidence type="ECO:0000313" key="2">
    <source>
        <dbReference type="Proteomes" id="UP001200642"/>
    </source>
</evidence>
<sequence length="315" mass="36158">MRSYLHVILPLALLAITGCRDKIKEPGQNRPDEDFPPAMVQFSPYAHNPVFEGTNTGSWDDKIRERGYILFENGLYKMWYTGYNPDISDHMYLGYATSPDGIKWERQSKQPILPESWIEDMQVFPYEGTYYMVAEGVGDIAHLLTSPDGISWKDHGDLTILKVNGEPIDKGPYGTPTVWVENGNKYLFYERNDLGIWLATSKDFKTWTNVQDEPVLNMGPTAYDNEAVAANQIVKYKGKYYMFYIATANPDWKKPGVNAIWTSNVAMSTDLINWTKYPDNPIVEGDHSSPILIFDGKKYTLYTMHDKVWRYNAIK</sequence>
<accession>A0AAE3JTN0</accession>
<dbReference type="AlphaFoldDB" id="A0AAE3JTN0"/>
<dbReference type="PROSITE" id="PS51257">
    <property type="entry name" value="PROKAR_LIPOPROTEIN"/>
    <property type="match status" value="1"/>
</dbReference>
<evidence type="ECO:0000313" key="1">
    <source>
        <dbReference type="EMBL" id="MCG2461657.1"/>
    </source>
</evidence>
<dbReference type="PANTHER" id="PTHR35279:SF1">
    <property type="entry name" value="ARABINANASE_LEVANSUCRASE_INVERTASE"/>
    <property type="match status" value="1"/>
</dbReference>
<dbReference type="SUPFAM" id="SSF75005">
    <property type="entry name" value="Arabinanase/levansucrase/invertase"/>
    <property type="match status" value="1"/>
</dbReference>
<name>A0AAE3JTN0_9FLAO</name>
<gene>
    <name evidence="1" type="ORF">K8352_12925</name>
</gene>
<dbReference type="PANTHER" id="PTHR35279">
    <property type="match status" value="1"/>
</dbReference>
<dbReference type="Proteomes" id="UP001200642">
    <property type="component" value="Unassembled WGS sequence"/>
</dbReference>
<keyword evidence="2" id="KW-1185">Reference proteome</keyword>
<comment type="caution">
    <text evidence="1">The sequence shown here is derived from an EMBL/GenBank/DDBJ whole genome shotgun (WGS) entry which is preliminary data.</text>
</comment>
<dbReference type="InterPro" id="IPR023296">
    <property type="entry name" value="Glyco_hydro_beta-prop_sf"/>
</dbReference>
<protein>
    <recommendedName>
        <fullName evidence="3">Glycosylase</fullName>
    </recommendedName>
</protein>
<dbReference type="Gene3D" id="2.115.10.20">
    <property type="entry name" value="Glycosyl hydrolase domain, family 43"/>
    <property type="match status" value="2"/>
</dbReference>
<evidence type="ECO:0008006" key="3">
    <source>
        <dbReference type="Google" id="ProtNLM"/>
    </source>
</evidence>
<dbReference type="EMBL" id="JAIRBC010000018">
    <property type="protein sequence ID" value="MCG2461657.1"/>
    <property type="molecule type" value="Genomic_DNA"/>
</dbReference>
<dbReference type="RefSeq" id="WP_317902800.1">
    <property type="nucleotide sequence ID" value="NZ_JAIRBC010000018.1"/>
</dbReference>
<reference evidence="1" key="1">
    <citation type="submission" date="2023-02" db="EMBL/GenBank/DDBJ databases">
        <title>Genome of Flavobacteriaceae gen. nov. sp. strain F89.</title>
        <authorList>
            <person name="Wang Y."/>
        </authorList>
    </citation>
    <scope>NUCLEOTIDE SEQUENCE</scope>
    <source>
        <strain evidence="1">F89</strain>
    </source>
</reference>
<organism evidence="1 2">
    <name type="scientific">Cerina litoralis</name>
    <dbReference type="NCBI Taxonomy" id="2874477"/>
    <lineage>
        <taxon>Bacteria</taxon>
        <taxon>Pseudomonadati</taxon>
        <taxon>Bacteroidota</taxon>
        <taxon>Flavobacteriia</taxon>
        <taxon>Flavobacteriales</taxon>
        <taxon>Flavobacteriaceae</taxon>
        <taxon>Cerina</taxon>
    </lineage>
</organism>